<proteinExistence type="predicted"/>
<dbReference type="EMBL" id="JBHMBS010000055">
    <property type="protein sequence ID" value="MFB9682313.1"/>
    <property type="molecule type" value="Genomic_DNA"/>
</dbReference>
<accession>A0ABV5TT69</accession>
<dbReference type="SUPFAM" id="SSF50370">
    <property type="entry name" value="Ricin B-like lectins"/>
    <property type="match status" value="1"/>
</dbReference>
<dbReference type="InterPro" id="IPR029017">
    <property type="entry name" value="Enolase-like_N"/>
</dbReference>
<sequence>MTELITAVEAHDIRFLASRYPDGSETTNPEPGCSAAYVIVRTSGGSANLQWQPVGPGNGRYQIVNRGTGAALHDMGGTAESPLAMWVLNADTDNHLTFTTV</sequence>
<organism evidence="1 2">
    <name type="scientific">Streptosporangium vulgare</name>
    <dbReference type="NCBI Taxonomy" id="46190"/>
    <lineage>
        <taxon>Bacteria</taxon>
        <taxon>Bacillati</taxon>
        <taxon>Actinomycetota</taxon>
        <taxon>Actinomycetes</taxon>
        <taxon>Streptosporangiales</taxon>
        <taxon>Streptosporangiaceae</taxon>
        <taxon>Streptosporangium</taxon>
    </lineage>
</organism>
<keyword evidence="2" id="KW-1185">Reference proteome</keyword>
<evidence type="ECO:0008006" key="3">
    <source>
        <dbReference type="Google" id="ProtNLM"/>
    </source>
</evidence>
<reference evidence="1 2" key="1">
    <citation type="submission" date="2024-09" db="EMBL/GenBank/DDBJ databases">
        <authorList>
            <person name="Sun Q."/>
            <person name="Mori K."/>
        </authorList>
    </citation>
    <scope>NUCLEOTIDE SEQUENCE [LARGE SCALE GENOMIC DNA]</scope>
    <source>
        <strain evidence="1 2">JCM 3028</strain>
    </source>
</reference>
<dbReference type="InterPro" id="IPR035992">
    <property type="entry name" value="Ricin_B-like_lectins"/>
</dbReference>
<protein>
    <recommendedName>
        <fullName evidence="3">Ricin B lectin domain-containing protein</fullName>
    </recommendedName>
</protein>
<dbReference type="RefSeq" id="WP_386163926.1">
    <property type="nucleotide sequence ID" value="NZ_JBHMBS010000055.1"/>
</dbReference>
<evidence type="ECO:0000313" key="1">
    <source>
        <dbReference type="EMBL" id="MFB9682313.1"/>
    </source>
</evidence>
<evidence type="ECO:0000313" key="2">
    <source>
        <dbReference type="Proteomes" id="UP001589610"/>
    </source>
</evidence>
<dbReference type="Gene3D" id="3.30.390.10">
    <property type="entry name" value="Enolase-like, N-terminal domain"/>
    <property type="match status" value="1"/>
</dbReference>
<dbReference type="Proteomes" id="UP001589610">
    <property type="component" value="Unassembled WGS sequence"/>
</dbReference>
<comment type="caution">
    <text evidence="1">The sequence shown here is derived from an EMBL/GenBank/DDBJ whole genome shotgun (WGS) entry which is preliminary data.</text>
</comment>
<name>A0ABV5TT69_9ACTN</name>
<gene>
    <name evidence="1" type="ORF">ACFFRH_43190</name>
</gene>